<dbReference type="KEGG" id="sct:SCAT_3892"/>
<protein>
    <recommendedName>
        <fullName evidence="5">Peptidase S1 domain-containing protein</fullName>
    </recommendedName>
</protein>
<dbReference type="AlphaFoldDB" id="F8K2F7"/>
<dbReference type="Gene3D" id="2.40.10.10">
    <property type="entry name" value="Trypsin-like serine proteases"/>
    <property type="match status" value="2"/>
</dbReference>
<organism evidence="3 4">
    <name type="scientific">Streptantibioticus cattleyicolor (strain ATCC 35852 / DSM 46488 / JCM 4925 / NBRC 14057 / NRRL 8057)</name>
    <name type="common">Streptomyces cattleya</name>
    <dbReference type="NCBI Taxonomy" id="1003195"/>
    <lineage>
        <taxon>Bacteria</taxon>
        <taxon>Bacillati</taxon>
        <taxon>Actinomycetota</taxon>
        <taxon>Actinomycetes</taxon>
        <taxon>Kitasatosporales</taxon>
        <taxon>Streptomycetaceae</taxon>
        <taxon>Streptantibioticus</taxon>
    </lineage>
</organism>
<dbReference type="PATRIC" id="fig|1003195.11.peg.5342"/>
<accession>F8K2F7</accession>
<dbReference type="EMBL" id="CP003219">
    <property type="protein sequence ID" value="AEW96249.1"/>
    <property type="molecule type" value="Genomic_DNA"/>
</dbReference>
<evidence type="ECO:0000256" key="2">
    <source>
        <dbReference type="SAM" id="SignalP"/>
    </source>
</evidence>
<gene>
    <name evidence="3" type="ordered locus">SCATT_38780</name>
</gene>
<dbReference type="OrthoDB" id="5121599at2"/>
<feature type="signal peptide" evidence="2">
    <location>
        <begin position="1"/>
        <end position="23"/>
    </location>
</feature>
<dbReference type="InterPro" id="IPR050966">
    <property type="entry name" value="Glutamyl_endopeptidase"/>
</dbReference>
<dbReference type="InterPro" id="IPR043504">
    <property type="entry name" value="Peptidase_S1_PA_chymotrypsin"/>
</dbReference>
<sequence length="264" mass="27426">MAVIRGLVGALVSAAVAVVPVRAAPPPPASGAQWPGRPEAVRAVGRLFVHFPRLPAGQTAACSATVVDAASRDLISTAAHCLYRSEYGGAADWAEFVPGYRHGARPYGTYRLRRAFTDRAWRRREDADHDVAFAALARDPVTGRHVQDVVGAFPVAFGAVDGPVTALGFPAAPPYDGETLRYCAHRAAADPAAGRGATLPHCGFTEGASGGPWIRGLDTATGGGVQVGVDADGWTDGRGPGPAAVYSSVFGAEARALYERARRA</sequence>
<evidence type="ECO:0000313" key="4">
    <source>
        <dbReference type="Proteomes" id="UP000007842"/>
    </source>
</evidence>
<keyword evidence="1 2" id="KW-0732">Signal</keyword>
<dbReference type="eggNOG" id="COG3591">
    <property type="taxonomic scope" value="Bacteria"/>
</dbReference>
<dbReference type="SUPFAM" id="SSF50494">
    <property type="entry name" value="Trypsin-like serine proteases"/>
    <property type="match status" value="1"/>
</dbReference>
<dbReference type="Proteomes" id="UP000007842">
    <property type="component" value="Chromosome"/>
</dbReference>
<dbReference type="HOGENOM" id="CLU_050832_0_2_11"/>
<reference evidence="4" key="1">
    <citation type="submission" date="2011-12" db="EMBL/GenBank/DDBJ databases">
        <title>Complete genome sequence of Streptomyces cattleya strain DSM 46488.</title>
        <authorList>
            <person name="Ou H.-Y."/>
            <person name="Li P."/>
            <person name="Zhao C."/>
            <person name="O'Hagan D."/>
            <person name="Deng Z."/>
        </authorList>
    </citation>
    <scope>NUCLEOTIDE SEQUENCE [LARGE SCALE GENOMIC DNA]</scope>
    <source>
        <strain evidence="4">ATCC 35852 / DSM 46488 / JCM 4925 / NBRC 14057 / NRRL 8057</strain>
    </source>
</reference>
<proteinExistence type="predicted"/>
<evidence type="ECO:0000256" key="1">
    <source>
        <dbReference type="ARBA" id="ARBA00022729"/>
    </source>
</evidence>
<name>F8K2F7_STREN</name>
<dbReference type="STRING" id="1003195.SCATT_38780"/>
<dbReference type="RefSeq" id="WP_014144607.1">
    <property type="nucleotide sequence ID" value="NC_016111.1"/>
</dbReference>
<dbReference type="PANTHER" id="PTHR15462">
    <property type="entry name" value="SERINE PROTEASE"/>
    <property type="match status" value="1"/>
</dbReference>
<dbReference type="KEGG" id="scy:SCATT_38780"/>
<accession>G8WSL4</accession>
<evidence type="ECO:0000313" key="3">
    <source>
        <dbReference type="EMBL" id="AEW96249.1"/>
    </source>
</evidence>
<keyword evidence="4" id="KW-1185">Reference proteome</keyword>
<evidence type="ECO:0008006" key="5">
    <source>
        <dbReference type="Google" id="ProtNLM"/>
    </source>
</evidence>
<feature type="chain" id="PRO_5003379006" description="Peptidase S1 domain-containing protein" evidence="2">
    <location>
        <begin position="24"/>
        <end position="264"/>
    </location>
</feature>
<dbReference type="InterPro" id="IPR009003">
    <property type="entry name" value="Peptidase_S1_PA"/>
</dbReference>